<comment type="caution">
    <text evidence="5">The sequence shown here is derived from an EMBL/GenBank/DDBJ whole genome shotgun (WGS) entry which is preliminary data.</text>
</comment>
<dbReference type="GO" id="GO:0005524">
    <property type="term" value="F:ATP binding"/>
    <property type="evidence" value="ECO:0007669"/>
    <property type="project" value="UniProtKB-KW"/>
</dbReference>
<keyword evidence="2" id="KW-0547">Nucleotide-binding</keyword>
<keyword evidence="3" id="KW-0067">ATP-binding</keyword>
<dbReference type="EMBL" id="MAYW01000044">
    <property type="protein sequence ID" value="ODS32901.1"/>
    <property type="molecule type" value="Genomic_DNA"/>
</dbReference>
<feature type="domain" description="Rhodanese" evidence="4">
    <location>
        <begin position="89"/>
        <end position="113"/>
    </location>
</feature>
<dbReference type="InterPro" id="IPR036291">
    <property type="entry name" value="NAD(P)-bd_dom_sf"/>
</dbReference>
<organism evidence="5 6">
    <name type="scientific">Candidatus Scalindua rubra</name>
    <dbReference type="NCBI Taxonomy" id="1872076"/>
    <lineage>
        <taxon>Bacteria</taxon>
        <taxon>Pseudomonadati</taxon>
        <taxon>Planctomycetota</taxon>
        <taxon>Candidatus Brocadiia</taxon>
        <taxon>Candidatus Brocadiales</taxon>
        <taxon>Candidatus Scalinduaceae</taxon>
        <taxon>Candidatus Scalindua</taxon>
    </lineage>
</organism>
<dbReference type="Pfam" id="PF19045">
    <property type="entry name" value="Ligase_CoA_2"/>
    <property type="match status" value="1"/>
</dbReference>
<evidence type="ECO:0000313" key="5">
    <source>
        <dbReference type="EMBL" id="ODS32901.1"/>
    </source>
</evidence>
<protein>
    <submittedName>
        <fullName evidence="5">Acetyl-CoA synthase</fullName>
    </submittedName>
</protein>
<evidence type="ECO:0000256" key="1">
    <source>
        <dbReference type="ARBA" id="ARBA00022598"/>
    </source>
</evidence>
<dbReference type="PANTHER" id="PTHR43334:SF2">
    <property type="entry name" value="ACETATE--COA LIGASE [ADP-FORMING]"/>
    <property type="match status" value="1"/>
</dbReference>
<dbReference type="Gene3D" id="3.40.50.261">
    <property type="entry name" value="Succinyl-CoA synthetase domains"/>
    <property type="match status" value="2"/>
</dbReference>
<dbReference type="InterPro" id="IPR001763">
    <property type="entry name" value="Rhodanese-like_dom"/>
</dbReference>
<name>A0A1E3XB87_9BACT</name>
<dbReference type="Proteomes" id="UP000094056">
    <property type="component" value="Unassembled WGS sequence"/>
</dbReference>
<dbReference type="InterPro" id="IPR043938">
    <property type="entry name" value="Ligase_CoA_dom"/>
</dbReference>
<dbReference type="Pfam" id="PF13380">
    <property type="entry name" value="CoA_binding_2"/>
    <property type="match status" value="1"/>
</dbReference>
<evidence type="ECO:0000313" key="6">
    <source>
        <dbReference type="Proteomes" id="UP000094056"/>
    </source>
</evidence>
<gene>
    <name evidence="5" type="ORF">SCARUB_01953</name>
</gene>
<dbReference type="PROSITE" id="PS50206">
    <property type="entry name" value="RHODANESE_3"/>
    <property type="match status" value="1"/>
</dbReference>
<accession>A0A1E3XB87</accession>
<evidence type="ECO:0000256" key="3">
    <source>
        <dbReference type="ARBA" id="ARBA00022840"/>
    </source>
</evidence>
<dbReference type="GO" id="GO:0043758">
    <property type="term" value="F:acetate-CoA ligase (ADP-forming) activity"/>
    <property type="evidence" value="ECO:0007669"/>
    <property type="project" value="InterPro"/>
</dbReference>
<dbReference type="InterPro" id="IPR003781">
    <property type="entry name" value="CoA-bd"/>
</dbReference>
<dbReference type="SMART" id="SM00881">
    <property type="entry name" value="CoA_binding"/>
    <property type="match status" value="1"/>
</dbReference>
<dbReference type="InterPro" id="IPR051538">
    <property type="entry name" value="Acyl-CoA_Synth/Transferase"/>
</dbReference>
<evidence type="ECO:0000259" key="4">
    <source>
        <dbReference type="PROSITE" id="PS50206"/>
    </source>
</evidence>
<sequence length="463" mass="50182">MALEKFFNPKSVAVIGATENPQNVTSTIIKNLIEMGFEGRLVPVNPRHKEVFGLKCYSSLLDIEEQIDLTVIAVPSNFVPEVLHQQATCGIKNAIVVSGGFAELGDEGAVLEERIKSICREGDVRIIGPNCIGVLDNYSNFSTSFLPWARVKRPAKGHLSILSQSGSFAICVLDILTQEGIGVSKIVSYGNRADVGESELIEYLTGDESTHVIVIYMESVDDGRRFINASSRCSRSKPMIVLKVGKGVSGVDAARSHTGAVAGKYEIYKAAFKKSGIIEVHGFEEFVDASKVLLMQKPARGNKILIITNGGGVGVVVSDMCGVNDLDVARTPLGVKEALSKRFSEYYILNNPIDLTGSAVDEDYDVAMKSALVDNDFFDAAIVIPLMPPQTMTEGVVEIISKRAKESGKPVVICTIGGEYTGKIKKKFKEKGLPVFPSPERSVKAMSVLVERGKFIQNREVLS</sequence>
<dbReference type="InterPro" id="IPR032875">
    <property type="entry name" value="Succ_CoA_lig_flav_dom"/>
</dbReference>
<proteinExistence type="predicted"/>
<reference evidence="5 6" key="1">
    <citation type="submission" date="2016-07" db="EMBL/GenBank/DDBJ databases">
        <title>Draft genome of Scalindua rubra, obtained from a brine-seawater interface in the Red Sea, sheds light on salt adaptation in anammox bacteria.</title>
        <authorList>
            <person name="Speth D.R."/>
            <person name="Lagkouvardos I."/>
            <person name="Wang Y."/>
            <person name="Qian P.-Y."/>
            <person name="Dutilh B.E."/>
            <person name="Jetten M.S."/>
        </authorList>
    </citation>
    <scope>NUCLEOTIDE SEQUENCE [LARGE SCALE GENOMIC DNA]</scope>
    <source>
        <strain evidence="5">BSI-1</strain>
    </source>
</reference>
<evidence type="ECO:0000256" key="2">
    <source>
        <dbReference type="ARBA" id="ARBA00022741"/>
    </source>
</evidence>
<keyword evidence="1" id="KW-0436">Ligase</keyword>
<dbReference type="SUPFAM" id="SSF52210">
    <property type="entry name" value="Succinyl-CoA synthetase domains"/>
    <property type="match status" value="2"/>
</dbReference>
<dbReference type="PANTHER" id="PTHR43334">
    <property type="entry name" value="ACETATE--COA LIGASE [ADP-FORMING]"/>
    <property type="match status" value="1"/>
</dbReference>
<dbReference type="SUPFAM" id="SSF51735">
    <property type="entry name" value="NAD(P)-binding Rossmann-fold domains"/>
    <property type="match status" value="1"/>
</dbReference>
<dbReference type="InterPro" id="IPR016102">
    <property type="entry name" value="Succinyl-CoA_synth-like"/>
</dbReference>
<dbReference type="AlphaFoldDB" id="A0A1E3XB87"/>
<dbReference type="Pfam" id="PF13607">
    <property type="entry name" value="Succ_CoA_lig"/>
    <property type="match status" value="1"/>
</dbReference>
<dbReference type="Gene3D" id="3.40.50.720">
    <property type="entry name" value="NAD(P)-binding Rossmann-like Domain"/>
    <property type="match status" value="1"/>
</dbReference>